<sequence length="60" mass="6889">ARASQSDERFNRRLRVSISIAIVDVRTTKEILVLPCCRRSELRTPAPIWINIARGWGRIA</sequence>
<evidence type="ECO:0000313" key="2">
    <source>
        <dbReference type="Proteomes" id="UP001203880"/>
    </source>
</evidence>
<accession>A0ABT0PXD7</accession>
<protein>
    <recommendedName>
        <fullName evidence="3">Transposase</fullName>
    </recommendedName>
</protein>
<evidence type="ECO:0000313" key="1">
    <source>
        <dbReference type="EMBL" id="MCL6282260.1"/>
    </source>
</evidence>
<name>A0ABT0PXD7_9RHOB</name>
<organism evidence="1 2">
    <name type="scientific">Ruegeria spongiae</name>
    <dbReference type="NCBI Taxonomy" id="2942209"/>
    <lineage>
        <taxon>Bacteria</taxon>
        <taxon>Pseudomonadati</taxon>
        <taxon>Pseudomonadota</taxon>
        <taxon>Alphaproteobacteria</taxon>
        <taxon>Rhodobacterales</taxon>
        <taxon>Roseobacteraceae</taxon>
        <taxon>Ruegeria</taxon>
    </lineage>
</organism>
<feature type="non-terminal residue" evidence="1">
    <location>
        <position position="1"/>
    </location>
</feature>
<dbReference type="RefSeq" id="WP_249706327.1">
    <property type="nucleotide sequence ID" value="NZ_JAMFMB010000001.1"/>
</dbReference>
<keyword evidence="2" id="KW-1185">Reference proteome</keyword>
<evidence type="ECO:0008006" key="3">
    <source>
        <dbReference type="Google" id="ProtNLM"/>
    </source>
</evidence>
<dbReference type="EMBL" id="JAMFMB010000001">
    <property type="protein sequence ID" value="MCL6282260.1"/>
    <property type="molecule type" value="Genomic_DNA"/>
</dbReference>
<dbReference type="Proteomes" id="UP001203880">
    <property type="component" value="Unassembled WGS sequence"/>
</dbReference>
<gene>
    <name evidence="1" type="ORF">M3P21_01860</name>
</gene>
<proteinExistence type="predicted"/>
<comment type="caution">
    <text evidence="1">The sequence shown here is derived from an EMBL/GenBank/DDBJ whole genome shotgun (WGS) entry which is preliminary data.</text>
</comment>
<reference evidence="1" key="1">
    <citation type="submission" date="2022-05" db="EMBL/GenBank/DDBJ databases">
        <authorList>
            <person name="Park J.-S."/>
        </authorList>
    </citation>
    <scope>NUCLEOTIDE SEQUENCE</scope>
    <source>
        <strain evidence="1">2012CJ41-6</strain>
    </source>
</reference>